<dbReference type="Proteomes" id="UP000835052">
    <property type="component" value="Unassembled WGS sequence"/>
</dbReference>
<proteinExistence type="predicted"/>
<evidence type="ECO:0000313" key="2">
    <source>
        <dbReference type="EMBL" id="CAD6198113.1"/>
    </source>
</evidence>
<feature type="region of interest" description="Disordered" evidence="1">
    <location>
        <begin position="1"/>
        <end position="33"/>
    </location>
</feature>
<sequence length="150" mass="17336">MRRRRDADKRPSDVPLSTAEAWKEEKTAVERQEPASVAAYQQLLRRTNSSGVLERNRWRIQEGCRRSQECIRRRRLLMPTPTYRILARESDTHSINRATPTLATTKASINSAWPMSWAGPSKVCQLRRSPESHNCDEVLTTVDGPFWNLM</sequence>
<dbReference type="AlphaFoldDB" id="A0A8S1HV15"/>
<accession>A0A8S1HV15</accession>
<evidence type="ECO:0000313" key="3">
    <source>
        <dbReference type="Proteomes" id="UP000835052"/>
    </source>
</evidence>
<keyword evidence="3" id="KW-1185">Reference proteome</keyword>
<reference evidence="2" key="1">
    <citation type="submission" date="2020-10" db="EMBL/GenBank/DDBJ databases">
        <authorList>
            <person name="Kikuchi T."/>
        </authorList>
    </citation>
    <scope>NUCLEOTIDE SEQUENCE</scope>
    <source>
        <strain evidence="2">NKZ352</strain>
    </source>
</reference>
<feature type="compositionally biased region" description="Basic and acidic residues" evidence="1">
    <location>
        <begin position="1"/>
        <end position="12"/>
    </location>
</feature>
<name>A0A8S1HV15_9PELO</name>
<evidence type="ECO:0000256" key="1">
    <source>
        <dbReference type="SAM" id="MobiDB-lite"/>
    </source>
</evidence>
<feature type="compositionally biased region" description="Basic and acidic residues" evidence="1">
    <location>
        <begin position="21"/>
        <end position="33"/>
    </location>
</feature>
<organism evidence="2 3">
    <name type="scientific">Caenorhabditis auriculariae</name>
    <dbReference type="NCBI Taxonomy" id="2777116"/>
    <lineage>
        <taxon>Eukaryota</taxon>
        <taxon>Metazoa</taxon>
        <taxon>Ecdysozoa</taxon>
        <taxon>Nematoda</taxon>
        <taxon>Chromadorea</taxon>
        <taxon>Rhabditida</taxon>
        <taxon>Rhabditina</taxon>
        <taxon>Rhabditomorpha</taxon>
        <taxon>Rhabditoidea</taxon>
        <taxon>Rhabditidae</taxon>
        <taxon>Peloderinae</taxon>
        <taxon>Caenorhabditis</taxon>
    </lineage>
</organism>
<comment type="caution">
    <text evidence="2">The sequence shown here is derived from an EMBL/GenBank/DDBJ whole genome shotgun (WGS) entry which is preliminary data.</text>
</comment>
<protein>
    <submittedName>
        <fullName evidence="2">Uncharacterized protein</fullName>
    </submittedName>
</protein>
<gene>
    <name evidence="2" type="ORF">CAUJ_LOCUS14020</name>
</gene>
<dbReference type="EMBL" id="CAJGYM010000115">
    <property type="protein sequence ID" value="CAD6198113.1"/>
    <property type="molecule type" value="Genomic_DNA"/>
</dbReference>